<dbReference type="RefSeq" id="WP_146963266.1">
    <property type="nucleotide sequence ID" value="NZ_CP042467.1"/>
</dbReference>
<dbReference type="EMBL" id="CP042467">
    <property type="protein sequence ID" value="QED29984.1"/>
    <property type="molecule type" value="Genomic_DNA"/>
</dbReference>
<dbReference type="AlphaFoldDB" id="A0A5B8XX12"/>
<evidence type="ECO:0000313" key="1">
    <source>
        <dbReference type="EMBL" id="QED29984.1"/>
    </source>
</evidence>
<sequence length="109" mass="12541">MTPAEFAWALVAGHGRALQYIKEHGDSRPEIRAALMNACTSCPSFDPQVDPRWRWVAEMILHTASPDDYLSEIHRQAPPRFKLVPVTSFLYPRTSLTCITISRFQVWRQ</sequence>
<keyword evidence="2" id="KW-1185">Reference proteome</keyword>
<dbReference type="OrthoDB" id="2568996at2"/>
<evidence type="ECO:0000313" key="2">
    <source>
        <dbReference type="Proteomes" id="UP000321595"/>
    </source>
</evidence>
<dbReference type="KEGG" id="bbae:FRD01_22670"/>
<name>A0A5B8XX12_9DELT</name>
<organism evidence="1 2">
    <name type="scientific">Microvenator marinus</name>
    <dbReference type="NCBI Taxonomy" id="2600177"/>
    <lineage>
        <taxon>Bacteria</taxon>
        <taxon>Deltaproteobacteria</taxon>
        <taxon>Bradymonadales</taxon>
        <taxon>Microvenatoraceae</taxon>
        <taxon>Microvenator</taxon>
    </lineage>
</organism>
<accession>A0A5B8XX12</accession>
<gene>
    <name evidence="1" type="ORF">FRD01_22670</name>
</gene>
<protein>
    <submittedName>
        <fullName evidence="1">Uncharacterized protein</fullName>
    </submittedName>
</protein>
<proteinExistence type="predicted"/>
<reference evidence="1 2" key="1">
    <citation type="submission" date="2019-08" db="EMBL/GenBank/DDBJ databases">
        <authorList>
            <person name="Liang Q."/>
        </authorList>
    </citation>
    <scope>NUCLEOTIDE SEQUENCE [LARGE SCALE GENOMIC DNA]</scope>
    <source>
        <strain evidence="1 2">V1718</strain>
    </source>
</reference>
<dbReference type="Proteomes" id="UP000321595">
    <property type="component" value="Chromosome"/>
</dbReference>